<sequence length="100" mass="10765">MTDPTTPEDLTEQLETSLAAAIHENGELRAALGRIREYAANLHADAERNMDELRREASARLPGAPVSDDVFHTHLCAAVYGAAAGIGEQILKILDGKADR</sequence>
<gene>
    <name evidence="1" type="ORF">INP59_03795</name>
</gene>
<dbReference type="EMBL" id="CP063450">
    <property type="protein sequence ID" value="QOV99534.1"/>
    <property type="molecule type" value="Genomic_DNA"/>
</dbReference>
<accession>A0A7M2XNY3</accession>
<name>A0A7M2XNY3_9NOCA</name>
<evidence type="ECO:0000313" key="1">
    <source>
        <dbReference type="EMBL" id="QOV99534.1"/>
    </source>
</evidence>
<reference evidence="1 2" key="1">
    <citation type="submission" date="2020-10" db="EMBL/GenBank/DDBJ databases">
        <title>Whole genome sequence of oil-degrading bacteria Rhodococcus pyridinivorans strain 5Ap.</title>
        <authorList>
            <person name="Akhremchuk A.E."/>
            <person name="Valentovich L.N."/>
            <person name="Charniauskaya M.I."/>
            <person name="Bukliarevich H.A."/>
            <person name="Titok M.A."/>
        </authorList>
    </citation>
    <scope>NUCLEOTIDE SEQUENCE [LARGE SCALE GENOMIC DNA]</scope>
    <source>
        <strain evidence="1 2">5Ap</strain>
    </source>
</reference>
<keyword evidence="2" id="KW-1185">Reference proteome</keyword>
<organism evidence="1 2">
    <name type="scientific">Rhodococcus pyridinivorans</name>
    <dbReference type="NCBI Taxonomy" id="103816"/>
    <lineage>
        <taxon>Bacteria</taxon>
        <taxon>Bacillati</taxon>
        <taxon>Actinomycetota</taxon>
        <taxon>Actinomycetes</taxon>
        <taxon>Mycobacteriales</taxon>
        <taxon>Nocardiaceae</taxon>
        <taxon>Rhodococcus</taxon>
    </lineage>
</organism>
<dbReference type="Proteomes" id="UP000593818">
    <property type="component" value="Chromosome"/>
</dbReference>
<proteinExistence type="predicted"/>
<protein>
    <submittedName>
        <fullName evidence="1">Uncharacterized protein</fullName>
    </submittedName>
</protein>
<dbReference type="RefSeq" id="WP_193903165.1">
    <property type="nucleotide sequence ID" value="NZ_CP063450.1"/>
</dbReference>
<evidence type="ECO:0000313" key="2">
    <source>
        <dbReference type="Proteomes" id="UP000593818"/>
    </source>
</evidence>
<dbReference type="AlphaFoldDB" id="A0A7M2XNY3"/>